<feature type="compositionally biased region" description="Polar residues" evidence="1">
    <location>
        <begin position="263"/>
        <end position="281"/>
    </location>
</feature>
<evidence type="ECO:0000256" key="2">
    <source>
        <dbReference type="SAM" id="Phobius"/>
    </source>
</evidence>
<feature type="compositionally biased region" description="Polar residues" evidence="1">
    <location>
        <begin position="173"/>
        <end position="189"/>
    </location>
</feature>
<protein>
    <submittedName>
        <fullName evidence="3">Uncharacterized protein</fullName>
    </submittedName>
</protein>
<keyword evidence="2" id="KW-0812">Transmembrane</keyword>
<dbReference type="Proteomes" id="UP000271587">
    <property type="component" value="Chromosome"/>
</dbReference>
<keyword evidence="2" id="KW-1133">Transmembrane helix</keyword>
<dbReference type="EMBL" id="CP033897">
    <property type="protein sequence ID" value="AZA10444.1"/>
    <property type="molecule type" value="Genomic_DNA"/>
</dbReference>
<dbReference type="KEGG" id="cgk:CGERO_00530"/>
<sequence>MYQRVGFALGEAPSPKHVALVVFAAVSMLLGYAVLIGFPLIYGKTGLLPAFLFGAMFILPSGWWFWHMNRRNRMAMDPGTYAQAVDRKWRFVLPTAALAFIAGCFTLTGLERLGPVDPPQALGKIDSTSDSGKPKKTDSSKSKGETPTPSFALQSAKPSADTGVFNVPERARTSQPSIPILQNNASPSAKSPAPTFEPPRTEPTEAPRPTQPPANGGSDAQPAQPTQPTQSPAPENPTTSNPPTTTNPDPTQQPDPTPENGADSGSPTNEATTQADPSDNVTQGAASQAVSTTSVAEESGPAIQASTASATEAAESAEDAEAN</sequence>
<feature type="compositionally biased region" description="Low complexity" evidence="1">
    <location>
        <begin position="282"/>
        <end position="296"/>
    </location>
</feature>
<name>A0A3G6J2W0_9CORY</name>
<evidence type="ECO:0000256" key="1">
    <source>
        <dbReference type="SAM" id="MobiDB-lite"/>
    </source>
</evidence>
<feature type="transmembrane region" description="Helical" evidence="2">
    <location>
        <begin position="47"/>
        <end position="66"/>
    </location>
</feature>
<keyword evidence="4" id="KW-1185">Reference proteome</keyword>
<accession>A0A3G6J2W0</accession>
<dbReference type="AlphaFoldDB" id="A0A3G6J2W0"/>
<organism evidence="3 4">
    <name type="scientific">Corynebacterium gerontici</name>
    <dbReference type="NCBI Taxonomy" id="2079234"/>
    <lineage>
        <taxon>Bacteria</taxon>
        <taxon>Bacillati</taxon>
        <taxon>Actinomycetota</taxon>
        <taxon>Actinomycetes</taxon>
        <taxon>Mycobacteriales</taxon>
        <taxon>Corynebacteriaceae</taxon>
        <taxon>Corynebacterium</taxon>
    </lineage>
</organism>
<feature type="compositionally biased region" description="Basic and acidic residues" evidence="1">
    <location>
        <begin position="132"/>
        <end position="144"/>
    </location>
</feature>
<feature type="compositionally biased region" description="Polar residues" evidence="1">
    <location>
        <begin position="145"/>
        <end position="157"/>
    </location>
</feature>
<evidence type="ECO:0000313" key="4">
    <source>
        <dbReference type="Proteomes" id="UP000271587"/>
    </source>
</evidence>
<feature type="compositionally biased region" description="Low complexity" evidence="1">
    <location>
        <begin position="305"/>
        <end position="314"/>
    </location>
</feature>
<keyword evidence="2" id="KW-0472">Membrane</keyword>
<evidence type="ECO:0000313" key="3">
    <source>
        <dbReference type="EMBL" id="AZA10444.1"/>
    </source>
</evidence>
<reference evidence="3 4" key="1">
    <citation type="submission" date="2018-11" db="EMBL/GenBank/DDBJ databases">
        <authorList>
            <person name="Kleinhagauer T."/>
            <person name="Glaeser S.P."/>
            <person name="Spergser J."/>
            <person name="Ruckert C."/>
            <person name="Kaempfer P."/>
            <person name="Busse H.-J."/>
        </authorList>
    </citation>
    <scope>NUCLEOTIDE SEQUENCE [LARGE SCALE GENOMIC DNA]</scope>
    <source>
        <strain evidence="3 4">W8</strain>
    </source>
</reference>
<feature type="region of interest" description="Disordered" evidence="1">
    <location>
        <begin position="118"/>
        <end position="323"/>
    </location>
</feature>
<gene>
    <name evidence="3" type="ORF">CGERO_00530</name>
</gene>
<proteinExistence type="predicted"/>
<feature type="transmembrane region" description="Helical" evidence="2">
    <location>
        <begin position="20"/>
        <end position="41"/>
    </location>
</feature>
<feature type="transmembrane region" description="Helical" evidence="2">
    <location>
        <begin position="91"/>
        <end position="110"/>
    </location>
</feature>
<feature type="compositionally biased region" description="Low complexity" evidence="1">
    <location>
        <begin position="220"/>
        <end position="250"/>
    </location>
</feature>